<gene>
    <name evidence="2" type="ORF">PIB30_048237</name>
</gene>
<keyword evidence="1" id="KW-0472">Membrane</keyword>
<dbReference type="Proteomes" id="UP001341840">
    <property type="component" value="Unassembled WGS sequence"/>
</dbReference>
<organism evidence="2 3">
    <name type="scientific">Stylosanthes scabra</name>
    <dbReference type="NCBI Taxonomy" id="79078"/>
    <lineage>
        <taxon>Eukaryota</taxon>
        <taxon>Viridiplantae</taxon>
        <taxon>Streptophyta</taxon>
        <taxon>Embryophyta</taxon>
        <taxon>Tracheophyta</taxon>
        <taxon>Spermatophyta</taxon>
        <taxon>Magnoliopsida</taxon>
        <taxon>eudicotyledons</taxon>
        <taxon>Gunneridae</taxon>
        <taxon>Pentapetalae</taxon>
        <taxon>rosids</taxon>
        <taxon>fabids</taxon>
        <taxon>Fabales</taxon>
        <taxon>Fabaceae</taxon>
        <taxon>Papilionoideae</taxon>
        <taxon>50 kb inversion clade</taxon>
        <taxon>dalbergioids sensu lato</taxon>
        <taxon>Dalbergieae</taxon>
        <taxon>Pterocarpus clade</taxon>
        <taxon>Stylosanthes</taxon>
    </lineage>
</organism>
<comment type="caution">
    <text evidence="2">The sequence shown here is derived from an EMBL/GenBank/DDBJ whole genome shotgun (WGS) entry which is preliminary data.</text>
</comment>
<keyword evidence="3" id="KW-1185">Reference proteome</keyword>
<evidence type="ECO:0000313" key="3">
    <source>
        <dbReference type="Proteomes" id="UP001341840"/>
    </source>
</evidence>
<protein>
    <submittedName>
        <fullName evidence="2">Uncharacterized protein</fullName>
    </submittedName>
</protein>
<reference evidence="2 3" key="1">
    <citation type="journal article" date="2023" name="Plants (Basel)">
        <title>Bridging the Gap: Combining Genomics and Transcriptomics Approaches to Understand Stylosanthes scabra, an Orphan Legume from the Brazilian Caatinga.</title>
        <authorList>
            <person name="Ferreira-Neto J.R.C."/>
            <person name="da Silva M.D."/>
            <person name="Binneck E."/>
            <person name="de Melo N.F."/>
            <person name="da Silva R.H."/>
            <person name="de Melo A.L.T.M."/>
            <person name="Pandolfi V."/>
            <person name="Bustamante F.O."/>
            <person name="Brasileiro-Vidal A.C."/>
            <person name="Benko-Iseppon A.M."/>
        </authorList>
    </citation>
    <scope>NUCLEOTIDE SEQUENCE [LARGE SCALE GENOMIC DNA]</scope>
    <source>
        <tissue evidence="2">Leaves</tissue>
    </source>
</reference>
<keyword evidence="1" id="KW-0812">Transmembrane</keyword>
<feature type="transmembrane region" description="Helical" evidence="1">
    <location>
        <begin position="112"/>
        <end position="129"/>
    </location>
</feature>
<keyword evidence="1" id="KW-1133">Transmembrane helix</keyword>
<evidence type="ECO:0000256" key="1">
    <source>
        <dbReference type="SAM" id="Phobius"/>
    </source>
</evidence>
<sequence length="138" mass="14976">MAAANEIERLGPLLMGMFVVHWVNSGAPSESESSLPESVAMLVYAVKSMVTLECVECEHQIVCAQGGLVSPVQMRRPRQLVAVSLCHAAARLWFLGHLLSFCPTIYGMLPSYPYITVATQIYLGLLGVMKRCGGCCRG</sequence>
<proteinExistence type="predicted"/>
<evidence type="ECO:0000313" key="2">
    <source>
        <dbReference type="EMBL" id="MED6184527.1"/>
    </source>
</evidence>
<dbReference type="EMBL" id="JASCZI010181557">
    <property type="protein sequence ID" value="MED6184527.1"/>
    <property type="molecule type" value="Genomic_DNA"/>
</dbReference>
<accession>A0ABU6WH24</accession>
<name>A0ABU6WH24_9FABA</name>